<dbReference type="InterPro" id="IPR039905">
    <property type="entry name" value="CD2BP2/Lin1"/>
</dbReference>
<reference evidence="3 4" key="1">
    <citation type="journal article" date="2020" name="Appl. Microbiol. Biotechnol.">
        <title>Targeted gene deletion in Brettanomyces bruxellensis with an expression-free CRISPR-Cas9 system.</title>
        <authorList>
            <person name="Varela C."/>
            <person name="Bartel C."/>
            <person name="Onetto C."/>
            <person name="Borneman A."/>
        </authorList>
    </citation>
    <scope>NUCLEOTIDE SEQUENCE [LARGE SCALE GENOMIC DNA]</scope>
    <source>
        <strain evidence="3 4">AWRI1613</strain>
    </source>
</reference>
<dbReference type="EMBL" id="JABCYN010000041">
    <property type="protein sequence ID" value="KAF6007499.1"/>
    <property type="molecule type" value="Genomic_DNA"/>
</dbReference>
<evidence type="ECO:0000259" key="2">
    <source>
        <dbReference type="PROSITE" id="PS50829"/>
    </source>
</evidence>
<feature type="region of interest" description="Disordered" evidence="1">
    <location>
        <begin position="325"/>
        <end position="351"/>
    </location>
</feature>
<sequence>MNSTEDLLLADTNNSRRRQFTGVKDDIYSSEIGSDSGESSSDEEAQSTDEGSAENGNGKENKSSSQYLQQLNESIKKEDEDSAYQSSEVDIDQSSGEDFEALDSETRETIIKYYNNPENAELNRIDRKIVKGASGPKIEAFNLDEEEEEGSFEEFNSNLDSQNNMKRRRDQENDDTDEDSWVLHAKKDEITKAREAERKAKLRLAEQERERKNKAIKTTNWQLIGQLLEFLEPVQTVSELLQNLHQKSLEIDKKLKKKQKLINSKEGSCQESNMELRNEKKMLRARISRLTDSAYQLSQRGFKNAFEQPRELLLREYRKDCGEEYKQRDREKRRNTQKEESITISQDDQSDFTDTTNNNAYWEFKWSLGDDKIYGPYDSKTMEAWKSTYFAETPAFARKISTKNGRKFKNALDIDFSK</sequence>
<protein>
    <recommendedName>
        <fullName evidence="2">GYF domain-containing protein</fullName>
    </recommendedName>
</protein>
<feature type="region of interest" description="Disordered" evidence="1">
    <location>
        <begin position="141"/>
        <end position="179"/>
    </location>
</feature>
<dbReference type="InterPro" id="IPR035445">
    <property type="entry name" value="GYF-like_dom_sf"/>
</dbReference>
<comment type="caution">
    <text evidence="3">The sequence shown here is derived from an EMBL/GenBank/DDBJ whole genome shotgun (WGS) entry which is preliminary data.</text>
</comment>
<evidence type="ECO:0000313" key="4">
    <source>
        <dbReference type="Proteomes" id="UP000568158"/>
    </source>
</evidence>
<evidence type="ECO:0000313" key="3">
    <source>
        <dbReference type="EMBL" id="KAF6007499.1"/>
    </source>
</evidence>
<feature type="compositionally biased region" description="Acidic residues" evidence="1">
    <location>
        <begin position="89"/>
        <end position="103"/>
    </location>
</feature>
<dbReference type="PANTHER" id="PTHR13138:SF3">
    <property type="entry name" value="CD2 ANTIGEN CYTOPLASMIC TAIL-BINDING PROTEIN 2"/>
    <property type="match status" value="1"/>
</dbReference>
<organism evidence="3 4">
    <name type="scientific">Dekkera bruxellensis</name>
    <name type="common">Brettanomyces custersii</name>
    <dbReference type="NCBI Taxonomy" id="5007"/>
    <lineage>
        <taxon>Eukaryota</taxon>
        <taxon>Fungi</taxon>
        <taxon>Dikarya</taxon>
        <taxon>Ascomycota</taxon>
        <taxon>Saccharomycotina</taxon>
        <taxon>Pichiomycetes</taxon>
        <taxon>Pichiales</taxon>
        <taxon>Pichiaceae</taxon>
        <taxon>Brettanomyces</taxon>
    </lineage>
</organism>
<dbReference type="Proteomes" id="UP000568158">
    <property type="component" value="Unassembled WGS sequence"/>
</dbReference>
<feature type="domain" description="GYF" evidence="2">
    <location>
        <begin position="359"/>
        <end position="417"/>
    </location>
</feature>
<dbReference type="Gene3D" id="3.30.1490.40">
    <property type="match status" value="1"/>
</dbReference>
<gene>
    <name evidence="3" type="ORF">HII12_004389</name>
</gene>
<dbReference type="GO" id="GO:0005682">
    <property type="term" value="C:U5 snRNP"/>
    <property type="evidence" value="ECO:0007669"/>
    <property type="project" value="InterPro"/>
</dbReference>
<name>A0A8H6B9W5_DEKBR</name>
<dbReference type="InterPro" id="IPR003169">
    <property type="entry name" value="GYF"/>
</dbReference>
<evidence type="ECO:0000256" key="1">
    <source>
        <dbReference type="SAM" id="MobiDB-lite"/>
    </source>
</evidence>
<feature type="compositionally biased region" description="Acidic residues" evidence="1">
    <location>
        <begin position="142"/>
        <end position="152"/>
    </location>
</feature>
<feature type="compositionally biased region" description="Low complexity" evidence="1">
    <location>
        <begin position="29"/>
        <end position="39"/>
    </location>
</feature>
<dbReference type="SUPFAM" id="SSF55277">
    <property type="entry name" value="GYF domain"/>
    <property type="match status" value="1"/>
</dbReference>
<feature type="compositionally biased region" description="Polar residues" evidence="1">
    <location>
        <begin position="63"/>
        <end position="73"/>
    </location>
</feature>
<dbReference type="PANTHER" id="PTHR13138">
    <property type="entry name" value="PROTEIN LIN1"/>
    <property type="match status" value="1"/>
</dbReference>
<dbReference type="Pfam" id="PF02213">
    <property type="entry name" value="GYF"/>
    <property type="match status" value="1"/>
</dbReference>
<dbReference type="SMART" id="SM00444">
    <property type="entry name" value="GYF"/>
    <property type="match status" value="1"/>
</dbReference>
<accession>A0A8H6B9W5</accession>
<proteinExistence type="predicted"/>
<feature type="compositionally biased region" description="Basic and acidic residues" evidence="1">
    <location>
        <begin position="325"/>
        <end position="341"/>
    </location>
</feature>
<dbReference type="PROSITE" id="PS50829">
    <property type="entry name" value="GYF"/>
    <property type="match status" value="1"/>
</dbReference>
<dbReference type="AlphaFoldDB" id="A0A8H6B9W5"/>
<feature type="region of interest" description="Disordered" evidence="1">
    <location>
        <begin position="1"/>
        <end position="103"/>
    </location>
</feature>